<name>A0A0A9EXI2_ARUDO</name>
<accession>A0A0A9EXI2</accession>
<organism evidence="2">
    <name type="scientific">Arundo donax</name>
    <name type="common">Giant reed</name>
    <name type="synonym">Donax arundinaceus</name>
    <dbReference type="NCBI Taxonomy" id="35708"/>
    <lineage>
        <taxon>Eukaryota</taxon>
        <taxon>Viridiplantae</taxon>
        <taxon>Streptophyta</taxon>
        <taxon>Embryophyta</taxon>
        <taxon>Tracheophyta</taxon>
        <taxon>Spermatophyta</taxon>
        <taxon>Magnoliopsida</taxon>
        <taxon>Liliopsida</taxon>
        <taxon>Poales</taxon>
        <taxon>Poaceae</taxon>
        <taxon>PACMAD clade</taxon>
        <taxon>Arundinoideae</taxon>
        <taxon>Arundineae</taxon>
        <taxon>Arundo</taxon>
    </lineage>
</organism>
<feature type="compositionally biased region" description="Basic and acidic residues" evidence="1">
    <location>
        <begin position="9"/>
        <end position="27"/>
    </location>
</feature>
<feature type="region of interest" description="Disordered" evidence="1">
    <location>
        <begin position="61"/>
        <end position="142"/>
    </location>
</feature>
<dbReference type="AlphaFoldDB" id="A0A0A9EXI2"/>
<feature type="compositionally biased region" description="Basic residues" evidence="1">
    <location>
        <begin position="119"/>
        <end position="142"/>
    </location>
</feature>
<sequence>MVAPRRPGKPHDLHRDRARDGGARERGGGAVRGDAAPGGAGHGALGDERRSVVVAGGAVVRHVEPPAREHPGRHLRPGAPGLRVPERRAGAVGVQHHPSGLRGGAAVRHRRPAPLGQQRLRHGALRRPGARRSGRAGRRGGR</sequence>
<proteinExistence type="predicted"/>
<reference evidence="2" key="1">
    <citation type="submission" date="2014-09" db="EMBL/GenBank/DDBJ databases">
        <authorList>
            <person name="Magalhaes I.L.F."/>
            <person name="Oliveira U."/>
            <person name="Santos F.R."/>
            <person name="Vidigal T.H.D.A."/>
            <person name="Brescovit A.D."/>
            <person name="Santos A.J."/>
        </authorList>
    </citation>
    <scope>NUCLEOTIDE SEQUENCE</scope>
    <source>
        <tissue evidence="2">Shoot tissue taken approximately 20 cm above the soil surface</tissue>
    </source>
</reference>
<feature type="compositionally biased region" description="Basic and acidic residues" evidence="1">
    <location>
        <begin position="61"/>
        <end position="72"/>
    </location>
</feature>
<evidence type="ECO:0000313" key="2">
    <source>
        <dbReference type="EMBL" id="JAE04807.1"/>
    </source>
</evidence>
<reference evidence="2" key="2">
    <citation type="journal article" date="2015" name="Data Brief">
        <title>Shoot transcriptome of the giant reed, Arundo donax.</title>
        <authorList>
            <person name="Barrero R.A."/>
            <person name="Guerrero F.D."/>
            <person name="Moolhuijzen P."/>
            <person name="Goolsby J.A."/>
            <person name="Tidwell J."/>
            <person name="Bellgard S.E."/>
            <person name="Bellgard M.I."/>
        </authorList>
    </citation>
    <scope>NUCLEOTIDE SEQUENCE</scope>
    <source>
        <tissue evidence="2">Shoot tissue taken approximately 20 cm above the soil surface</tissue>
    </source>
</reference>
<evidence type="ECO:0000256" key="1">
    <source>
        <dbReference type="SAM" id="MobiDB-lite"/>
    </source>
</evidence>
<feature type="region of interest" description="Disordered" evidence="1">
    <location>
        <begin position="1"/>
        <end position="49"/>
    </location>
</feature>
<dbReference type="EMBL" id="GBRH01193089">
    <property type="protein sequence ID" value="JAE04807.1"/>
    <property type="molecule type" value="Transcribed_RNA"/>
</dbReference>
<protein>
    <submittedName>
        <fullName evidence="2">Uncharacterized protein</fullName>
    </submittedName>
</protein>
<feature type="compositionally biased region" description="Gly residues" evidence="1">
    <location>
        <begin position="28"/>
        <end position="44"/>
    </location>
</feature>